<protein>
    <submittedName>
        <fullName evidence="1">Uncharacterized protein</fullName>
    </submittedName>
</protein>
<organism evidence="1 2">
    <name type="scientific">Botryotinia fuckeliana (strain T4)</name>
    <name type="common">Noble rot fungus</name>
    <name type="synonym">Botrytis cinerea</name>
    <dbReference type="NCBI Taxonomy" id="999810"/>
    <lineage>
        <taxon>Eukaryota</taxon>
        <taxon>Fungi</taxon>
        <taxon>Dikarya</taxon>
        <taxon>Ascomycota</taxon>
        <taxon>Pezizomycotina</taxon>
        <taxon>Leotiomycetes</taxon>
        <taxon>Helotiales</taxon>
        <taxon>Sclerotiniaceae</taxon>
        <taxon>Botrytis</taxon>
    </lineage>
</organism>
<dbReference type="InParanoid" id="G2YWJ4"/>
<evidence type="ECO:0000313" key="2">
    <source>
        <dbReference type="Proteomes" id="UP000008177"/>
    </source>
</evidence>
<name>G2YWJ4_BOTF4</name>
<dbReference type="EMBL" id="FQ790358">
    <property type="protein sequence ID" value="CCD55992.1"/>
    <property type="molecule type" value="Genomic_DNA"/>
</dbReference>
<proteinExistence type="predicted"/>
<accession>G2YWJ4</accession>
<dbReference type="HOGENOM" id="CLU_3068459_0_0_1"/>
<reference evidence="2" key="1">
    <citation type="journal article" date="2011" name="PLoS Genet.">
        <title>Genomic analysis of the necrotrophic fungal pathogens Sclerotinia sclerotiorum and Botrytis cinerea.</title>
        <authorList>
            <person name="Amselem J."/>
            <person name="Cuomo C.A."/>
            <person name="van Kan J.A."/>
            <person name="Viaud M."/>
            <person name="Benito E.P."/>
            <person name="Couloux A."/>
            <person name="Coutinho P.M."/>
            <person name="de Vries R.P."/>
            <person name="Dyer P.S."/>
            <person name="Fillinger S."/>
            <person name="Fournier E."/>
            <person name="Gout L."/>
            <person name="Hahn M."/>
            <person name="Kohn L."/>
            <person name="Lapalu N."/>
            <person name="Plummer K.M."/>
            <person name="Pradier J.M."/>
            <person name="Quevillon E."/>
            <person name="Sharon A."/>
            <person name="Simon A."/>
            <person name="ten Have A."/>
            <person name="Tudzynski B."/>
            <person name="Tudzynski P."/>
            <person name="Wincker P."/>
            <person name="Andrew M."/>
            <person name="Anthouard V."/>
            <person name="Beever R.E."/>
            <person name="Beffa R."/>
            <person name="Benoit I."/>
            <person name="Bouzid O."/>
            <person name="Brault B."/>
            <person name="Chen Z."/>
            <person name="Choquer M."/>
            <person name="Collemare J."/>
            <person name="Cotton P."/>
            <person name="Danchin E.G."/>
            <person name="Da Silva C."/>
            <person name="Gautier A."/>
            <person name="Giraud C."/>
            <person name="Giraud T."/>
            <person name="Gonzalez C."/>
            <person name="Grossetete S."/>
            <person name="Guldener U."/>
            <person name="Henrissat B."/>
            <person name="Howlett B.J."/>
            <person name="Kodira C."/>
            <person name="Kretschmer M."/>
            <person name="Lappartient A."/>
            <person name="Leroch M."/>
            <person name="Levis C."/>
            <person name="Mauceli E."/>
            <person name="Neuveglise C."/>
            <person name="Oeser B."/>
            <person name="Pearson M."/>
            <person name="Poulain J."/>
            <person name="Poussereau N."/>
            <person name="Quesneville H."/>
            <person name="Rascle C."/>
            <person name="Schumacher J."/>
            <person name="Segurens B."/>
            <person name="Sexton A."/>
            <person name="Silva E."/>
            <person name="Sirven C."/>
            <person name="Soanes D.M."/>
            <person name="Talbot N.J."/>
            <person name="Templeton M."/>
            <person name="Yandava C."/>
            <person name="Yarden O."/>
            <person name="Zeng Q."/>
            <person name="Rollins J.A."/>
            <person name="Lebrun M.H."/>
            <person name="Dickman M."/>
        </authorList>
    </citation>
    <scope>NUCLEOTIDE SEQUENCE [LARGE SCALE GENOMIC DNA]</scope>
    <source>
        <strain evidence="2">T4</strain>
    </source>
</reference>
<dbReference type="AlphaFoldDB" id="G2YWJ4"/>
<evidence type="ECO:0000313" key="1">
    <source>
        <dbReference type="EMBL" id="CCD55992.1"/>
    </source>
</evidence>
<sequence length="53" mass="6161">MAPREEQNRDVELMHEWFRCALAFDALKINVLERKDSEAKMPTIAPVTTFIVV</sequence>
<dbReference type="Proteomes" id="UP000008177">
    <property type="component" value="Unplaced contigs"/>
</dbReference>
<gene>
    <name evidence="1" type="ORF">BofuT4_uP151240.1</name>
</gene>